<dbReference type="Pfam" id="PF13531">
    <property type="entry name" value="SBP_bac_11"/>
    <property type="match status" value="1"/>
</dbReference>
<name>A0A564G4Z4_9HYPH</name>
<evidence type="ECO:0000256" key="1">
    <source>
        <dbReference type="SAM" id="MobiDB-lite"/>
    </source>
</evidence>
<protein>
    <submittedName>
        <fullName evidence="3">Aconitate isomerase</fullName>
        <ecNumber evidence="3">5.3.3.7</ecNumber>
    </submittedName>
</protein>
<dbReference type="GO" id="GO:0015689">
    <property type="term" value="P:molybdate ion transport"/>
    <property type="evidence" value="ECO:0007669"/>
    <property type="project" value="TreeGrafter"/>
</dbReference>
<reference evidence="2" key="3">
    <citation type="submission" date="2021-08" db="EMBL/GenBank/DDBJ databases">
        <authorList>
            <person name="Tani A."/>
            <person name="Ola A."/>
            <person name="Ogura Y."/>
            <person name="Katsura K."/>
            <person name="Hayashi T."/>
        </authorList>
    </citation>
    <scope>NUCLEOTIDE SEQUENCE</scope>
    <source>
        <strain evidence="2">DSM 22415</strain>
    </source>
</reference>
<evidence type="ECO:0000313" key="3">
    <source>
        <dbReference type="EMBL" id="VUF15020.1"/>
    </source>
</evidence>
<dbReference type="EMBL" id="CABFVH010000045">
    <property type="protein sequence ID" value="VUF15020.1"/>
    <property type="molecule type" value="Genomic_DNA"/>
</dbReference>
<dbReference type="GO" id="GO:0047614">
    <property type="term" value="F:aconitate delta-isomerase activity"/>
    <property type="evidence" value="ECO:0007669"/>
    <property type="project" value="UniProtKB-EC"/>
</dbReference>
<dbReference type="EMBL" id="BPQI01000219">
    <property type="protein sequence ID" value="GJD59508.1"/>
    <property type="molecule type" value="Genomic_DNA"/>
</dbReference>
<organism evidence="3 4">
    <name type="scientific">Methylobacterium dankookense</name>
    <dbReference type="NCBI Taxonomy" id="560405"/>
    <lineage>
        <taxon>Bacteria</taxon>
        <taxon>Pseudomonadati</taxon>
        <taxon>Pseudomonadota</taxon>
        <taxon>Alphaproteobacteria</taxon>
        <taxon>Hyphomicrobiales</taxon>
        <taxon>Methylobacteriaceae</taxon>
        <taxon>Methylobacterium</taxon>
    </lineage>
</organism>
<gene>
    <name evidence="3" type="primary">ais</name>
    <name evidence="2" type="ORF">IFDJLNFL_5436</name>
    <name evidence="3" type="ORF">MTDSW087_04750</name>
</gene>
<dbReference type="PANTHER" id="PTHR30632">
    <property type="entry name" value="MOLYBDATE-BINDING PERIPLASMIC PROTEIN"/>
    <property type="match status" value="1"/>
</dbReference>
<feature type="region of interest" description="Disordered" evidence="1">
    <location>
        <begin position="1"/>
        <end position="23"/>
    </location>
</feature>
<evidence type="ECO:0000313" key="4">
    <source>
        <dbReference type="Proteomes" id="UP000401717"/>
    </source>
</evidence>
<dbReference type="AlphaFoldDB" id="A0A564G4Z4"/>
<dbReference type="EC" id="5.3.3.7" evidence="3"/>
<dbReference type="InterPro" id="IPR050682">
    <property type="entry name" value="ModA/WtpA"/>
</dbReference>
<dbReference type="PANTHER" id="PTHR30632:SF11">
    <property type="entry name" value="BLR4797 PROTEIN"/>
    <property type="match status" value="1"/>
</dbReference>
<dbReference type="Gene3D" id="3.40.190.10">
    <property type="entry name" value="Periplasmic binding protein-like II"/>
    <property type="match status" value="2"/>
</dbReference>
<proteinExistence type="predicted"/>
<dbReference type="Proteomes" id="UP001055303">
    <property type="component" value="Unassembled WGS sequence"/>
</dbReference>
<reference evidence="2" key="2">
    <citation type="journal article" date="2021" name="Front. Microbiol.">
        <title>Comprehensive Comparative Genomics and Phenotyping of Methylobacterium Species.</title>
        <authorList>
            <person name="Alessa O."/>
            <person name="Ogura Y."/>
            <person name="Fujitani Y."/>
            <person name="Takami H."/>
            <person name="Hayashi T."/>
            <person name="Sahin N."/>
            <person name="Tani A."/>
        </authorList>
    </citation>
    <scope>NUCLEOTIDE SEQUENCE</scope>
    <source>
        <strain evidence="2">DSM 22415</strain>
    </source>
</reference>
<evidence type="ECO:0000313" key="2">
    <source>
        <dbReference type="EMBL" id="GJD59508.1"/>
    </source>
</evidence>
<dbReference type="SUPFAM" id="SSF53850">
    <property type="entry name" value="Periplasmic binding protein-like II"/>
    <property type="match status" value="1"/>
</dbReference>
<accession>A0A564G4Z4</accession>
<keyword evidence="5" id="KW-1185">Reference proteome</keyword>
<sequence>MTPAQDVKTPAQDVKTPAQDAKTPAQAPLHVMCALVVRGAFDAHVVPACEAAGGRLAIDWAPTTVIMERIAAGASADAVLVLSDAMDRLVAEGRVEAQDRVAVARSRYGIAVRAGAPPPEIGSVEALKATLTGARSVAYSRTGASGIWFAGLLSRLAIAEAVNARATIIPQGFTAEKLVSGEADLAVQQISELMVVSGIEVVGPFPDPVQEETEFWAAPMRGRGAAAARFLASLTTPEAAQAYRASGLTPAF</sequence>
<reference evidence="3 4" key="1">
    <citation type="submission" date="2019-06" db="EMBL/GenBank/DDBJ databases">
        <authorList>
            <person name="Rodrigo-Torres L."/>
            <person name="Arahal R. D."/>
            <person name="Lucena T."/>
        </authorList>
    </citation>
    <scope>NUCLEOTIDE SEQUENCE [LARGE SCALE GENOMIC DNA]</scope>
    <source>
        <strain evidence="3 4">SW08-7</strain>
    </source>
</reference>
<dbReference type="Proteomes" id="UP000401717">
    <property type="component" value="Unassembled WGS sequence"/>
</dbReference>
<dbReference type="GO" id="GO:0030973">
    <property type="term" value="F:molybdate ion binding"/>
    <property type="evidence" value="ECO:0007669"/>
    <property type="project" value="TreeGrafter"/>
</dbReference>
<evidence type="ECO:0000313" key="5">
    <source>
        <dbReference type="Proteomes" id="UP001055303"/>
    </source>
</evidence>
<keyword evidence="3" id="KW-0413">Isomerase</keyword>